<feature type="domain" description="Bacillithiol biosynthesis BshC C-terminal coiled-coil" evidence="4">
    <location>
        <begin position="380"/>
        <end position="539"/>
    </location>
</feature>
<evidence type="ECO:0000259" key="4">
    <source>
        <dbReference type="Pfam" id="PF24850"/>
    </source>
</evidence>
<organism evidence="5 6">
    <name type="scientific">Rossellomorea marisflavi</name>
    <dbReference type="NCBI Taxonomy" id="189381"/>
    <lineage>
        <taxon>Bacteria</taxon>
        <taxon>Bacillati</taxon>
        <taxon>Bacillota</taxon>
        <taxon>Bacilli</taxon>
        <taxon>Bacillales</taxon>
        <taxon>Bacillaceae</taxon>
        <taxon>Rossellomorea</taxon>
    </lineage>
</organism>
<keyword evidence="1 2" id="KW-0436">Ligase</keyword>
<dbReference type="PATRIC" id="fig|189381.12.peg.1553"/>
<comment type="function">
    <text evidence="2">Involved in bacillithiol (BSH) biosynthesis. May catalyze the last step of the pathway, the addition of cysteine to glucosamine malate (GlcN-Mal) to generate BSH.</text>
</comment>
<sequence length="539" mass="61950">MELESLDIPAINQFASKYMKQEEPVTSFFHYNINEQDVFSRRLEDLGEREFPREGLVTCIASYMESLPSSDAVETSLEKLKNDAVAVVAGQQAGLLTGPLYTIHKIVSVIRLAREQEQKLNHPVVPVFWIAGEDHDYQEVNHIFLEQDGKIKKNGYPEQVVDKRMTSDVEYDPAVMKNWISSILKVLGETEFTAGLADEMDGLIREGEDIVTFFARFIMTLFKDYGLLVIDSSYGALRKLEAPYFRHLIENSREITDQVLMQQKTIQAEGFNTQLEISSDAANIFLNLQNERALLERDGSGFKDKNNDFFFTKEELLGILDDQPGRLSNNVVTRPLMQEWLFPTLSFIGGPGEIAYWGELKKAFEFMGMNMPPVMPRLNITILERTVAKRIEDLSLSLQEVVRSGVSHVRDEFLDSLKPNELEGELHEIETYLMAKYEGIKKEASAVDSNLEPIVDKNLEIHRKQFEFLRKRTEKSIRDKNERQLSRFDLIENSIRPNGGPQERTLNILYYMNRFGPDFVNRLTNLPFTFDGTHKVVHL</sequence>
<name>A0A0M0GQJ5_9BACI</name>
<dbReference type="RefSeq" id="WP_053427381.1">
    <property type="nucleotide sequence ID" value="NZ_LGUE01000001.1"/>
</dbReference>
<dbReference type="STRING" id="189381.GCA_900166615_02872"/>
<evidence type="ECO:0000313" key="5">
    <source>
        <dbReference type="EMBL" id="KON92200.1"/>
    </source>
</evidence>
<dbReference type="AlphaFoldDB" id="A0A0M0GQJ5"/>
<dbReference type="Pfam" id="PF24850">
    <property type="entry name" value="CC_BshC"/>
    <property type="match status" value="1"/>
</dbReference>
<comment type="caution">
    <text evidence="5">The sequence shown here is derived from an EMBL/GenBank/DDBJ whole genome shotgun (WGS) entry which is preliminary data.</text>
</comment>
<dbReference type="NCBIfam" id="TIGR03998">
    <property type="entry name" value="thiol_BshC"/>
    <property type="match status" value="1"/>
</dbReference>
<dbReference type="HAMAP" id="MF_01867">
    <property type="entry name" value="BshC"/>
    <property type="match status" value="1"/>
</dbReference>
<dbReference type="EMBL" id="LGUE01000001">
    <property type="protein sequence ID" value="KON92200.1"/>
    <property type="molecule type" value="Genomic_DNA"/>
</dbReference>
<dbReference type="InterPro" id="IPR055399">
    <property type="entry name" value="CC_BshC"/>
</dbReference>
<comment type="similarity">
    <text evidence="2">Belongs to the BshC family.</text>
</comment>
<dbReference type="Proteomes" id="UP000037405">
    <property type="component" value="Unassembled WGS sequence"/>
</dbReference>
<evidence type="ECO:0000259" key="3">
    <source>
        <dbReference type="Pfam" id="PF10079"/>
    </source>
</evidence>
<accession>A0A0M0GQJ5</accession>
<dbReference type="GO" id="GO:0016874">
    <property type="term" value="F:ligase activity"/>
    <property type="evidence" value="ECO:0007669"/>
    <property type="project" value="UniProtKB-UniRule"/>
</dbReference>
<evidence type="ECO:0000313" key="6">
    <source>
        <dbReference type="Proteomes" id="UP000037405"/>
    </source>
</evidence>
<dbReference type="PIRSF" id="PIRSF012535">
    <property type="entry name" value="UCP012535"/>
    <property type="match status" value="1"/>
</dbReference>
<proteinExistence type="inferred from homology"/>
<dbReference type="InterPro" id="IPR055398">
    <property type="entry name" value="Rossmann-like_BshC"/>
</dbReference>
<dbReference type="EC" id="6.-.-.-" evidence="2"/>
<keyword evidence="6" id="KW-1185">Reference proteome</keyword>
<dbReference type="InterPro" id="IPR011199">
    <property type="entry name" value="Bacillithiol_biosynth_BshC"/>
</dbReference>
<protein>
    <recommendedName>
        <fullName evidence="2">Putative cysteine ligase BshC</fullName>
        <ecNumber evidence="2">6.-.-.-</ecNumber>
    </recommendedName>
</protein>
<gene>
    <name evidence="2" type="primary">bshC</name>
    <name evidence="5" type="ORF">AF331_07020</name>
</gene>
<dbReference type="Pfam" id="PF10079">
    <property type="entry name" value="Rossmann-like_BshC"/>
    <property type="match status" value="1"/>
</dbReference>
<reference evidence="6" key="1">
    <citation type="submission" date="2015-07" db="EMBL/GenBank/DDBJ databases">
        <title>Fjat-14235 jcm11544.</title>
        <authorList>
            <person name="Liu B."/>
            <person name="Wang J."/>
            <person name="Zhu Y."/>
            <person name="Liu G."/>
            <person name="Chen Q."/>
            <person name="Chen Z."/>
            <person name="Lan J."/>
            <person name="Che J."/>
            <person name="Ge C."/>
            <person name="Shi H."/>
            <person name="Pan Z."/>
            <person name="Liu X."/>
        </authorList>
    </citation>
    <scope>NUCLEOTIDE SEQUENCE [LARGE SCALE GENOMIC DNA]</scope>
    <source>
        <strain evidence="6">JCM 11544</strain>
    </source>
</reference>
<evidence type="ECO:0000256" key="1">
    <source>
        <dbReference type="ARBA" id="ARBA00022598"/>
    </source>
</evidence>
<evidence type="ECO:0000256" key="2">
    <source>
        <dbReference type="HAMAP-Rule" id="MF_01867"/>
    </source>
</evidence>
<feature type="domain" description="Bacillithiol biosynthesis BshC N-terminal Rossmann-like" evidence="3">
    <location>
        <begin position="1"/>
        <end position="378"/>
    </location>
</feature>
<dbReference type="OrthoDB" id="9765151at2"/>